<protein>
    <submittedName>
        <fullName evidence="2">Uncharacterized protein</fullName>
    </submittedName>
</protein>
<reference evidence="2" key="4">
    <citation type="submission" date="2025-09" db="UniProtKB">
        <authorList>
            <consortium name="Ensembl"/>
        </authorList>
    </citation>
    <scope>IDENTIFICATION</scope>
</reference>
<dbReference type="AlphaFoldDB" id="H2XL59"/>
<dbReference type="InParanoid" id="H2XL59"/>
<evidence type="ECO:0000256" key="1">
    <source>
        <dbReference type="SAM" id="MobiDB-lite"/>
    </source>
</evidence>
<dbReference type="Ensembl" id="ENSCINT00000030646.1">
    <property type="protein sequence ID" value="ENSCINP00000030391.1"/>
    <property type="gene ID" value="ENSCING00000020231.1"/>
</dbReference>
<reference evidence="3" key="1">
    <citation type="journal article" date="2002" name="Science">
        <title>The draft genome of Ciona intestinalis: insights into chordate and vertebrate origins.</title>
        <authorList>
            <person name="Dehal P."/>
            <person name="Satou Y."/>
            <person name="Campbell R.K."/>
            <person name="Chapman J."/>
            <person name="Degnan B."/>
            <person name="De Tomaso A."/>
            <person name="Davidson B."/>
            <person name="Di Gregorio A."/>
            <person name="Gelpke M."/>
            <person name="Goodstein D.M."/>
            <person name="Harafuji N."/>
            <person name="Hastings K.E."/>
            <person name="Ho I."/>
            <person name="Hotta K."/>
            <person name="Huang W."/>
            <person name="Kawashima T."/>
            <person name="Lemaire P."/>
            <person name="Martinez D."/>
            <person name="Meinertzhagen I.A."/>
            <person name="Necula S."/>
            <person name="Nonaka M."/>
            <person name="Putnam N."/>
            <person name="Rash S."/>
            <person name="Saiga H."/>
            <person name="Satake M."/>
            <person name="Terry A."/>
            <person name="Yamada L."/>
            <person name="Wang H.G."/>
            <person name="Awazu S."/>
            <person name="Azumi K."/>
            <person name="Boore J."/>
            <person name="Branno M."/>
            <person name="Chin-Bow S."/>
            <person name="DeSantis R."/>
            <person name="Doyle S."/>
            <person name="Francino P."/>
            <person name="Keys D.N."/>
            <person name="Haga S."/>
            <person name="Hayashi H."/>
            <person name="Hino K."/>
            <person name="Imai K.S."/>
            <person name="Inaba K."/>
            <person name="Kano S."/>
            <person name="Kobayashi K."/>
            <person name="Kobayashi M."/>
            <person name="Lee B.I."/>
            <person name="Makabe K.W."/>
            <person name="Manohar C."/>
            <person name="Matassi G."/>
            <person name="Medina M."/>
            <person name="Mochizuki Y."/>
            <person name="Mount S."/>
            <person name="Morishita T."/>
            <person name="Miura S."/>
            <person name="Nakayama A."/>
            <person name="Nishizaka S."/>
            <person name="Nomoto H."/>
            <person name="Ohta F."/>
            <person name="Oishi K."/>
            <person name="Rigoutsos I."/>
            <person name="Sano M."/>
            <person name="Sasaki A."/>
            <person name="Sasakura Y."/>
            <person name="Shoguchi E."/>
            <person name="Shin-i T."/>
            <person name="Spagnuolo A."/>
            <person name="Stainier D."/>
            <person name="Suzuki M.M."/>
            <person name="Tassy O."/>
            <person name="Takatori N."/>
            <person name="Tokuoka M."/>
            <person name="Yagi K."/>
            <person name="Yoshizaki F."/>
            <person name="Wada S."/>
            <person name="Zhang C."/>
            <person name="Hyatt P.D."/>
            <person name="Larimer F."/>
            <person name="Detter C."/>
            <person name="Doggett N."/>
            <person name="Glavina T."/>
            <person name="Hawkins T."/>
            <person name="Richardson P."/>
            <person name="Lucas S."/>
            <person name="Kohara Y."/>
            <person name="Levine M."/>
            <person name="Satoh N."/>
            <person name="Rokhsar D.S."/>
        </authorList>
    </citation>
    <scope>NUCLEOTIDE SEQUENCE [LARGE SCALE GENOMIC DNA]</scope>
</reference>
<feature type="region of interest" description="Disordered" evidence="1">
    <location>
        <begin position="32"/>
        <end position="52"/>
    </location>
</feature>
<dbReference type="HOGENOM" id="CLU_3086479_0_0_1"/>
<evidence type="ECO:0000313" key="2">
    <source>
        <dbReference type="Ensembl" id="ENSCINP00000030391.1"/>
    </source>
</evidence>
<organism evidence="2 3">
    <name type="scientific">Ciona intestinalis</name>
    <name type="common">Transparent sea squirt</name>
    <name type="synonym">Ascidia intestinalis</name>
    <dbReference type="NCBI Taxonomy" id="7719"/>
    <lineage>
        <taxon>Eukaryota</taxon>
        <taxon>Metazoa</taxon>
        <taxon>Chordata</taxon>
        <taxon>Tunicata</taxon>
        <taxon>Ascidiacea</taxon>
        <taxon>Phlebobranchia</taxon>
        <taxon>Cionidae</taxon>
        <taxon>Ciona</taxon>
    </lineage>
</organism>
<accession>H2XL59</accession>
<reference evidence="2" key="2">
    <citation type="journal article" date="2008" name="Genome Biol.">
        <title>Improved genome assembly and evidence-based global gene model set for the chordate Ciona intestinalis: new insight into intron and operon populations.</title>
        <authorList>
            <person name="Satou Y."/>
            <person name="Mineta K."/>
            <person name="Ogasawara M."/>
            <person name="Sasakura Y."/>
            <person name="Shoguchi E."/>
            <person name="Ueno K."/>
            <person name="Yamada L."/>
            <person name="Matsumoto J."/>
            <person name="Wasserscheid J."/>
            <person name="Dewar K."/>
            <person name="Wiley G.B."/>
            <person name="Macmil S.L."/>
            <person name="Roe B.A."/>
            <person name="Zeller R.W."/>
            <person name="Hastings K.E."/>
            <person name="Lemaire P."/>
            <person name="Lindquist E."/>
            <person name="Endo T."/>
            <person name="Hotta K."/>
            <person name="Inaba K."/>
        </authorList>
    </citation>
    <scope>NUCLEOTIDE SEQUENCE [LARGE SCALE GENOMIC DNA]</scope>
    <source>
        <strain evidence="2">wild type</strain>
    </source>
</reference>
<evidence type="ECO:0000313" key="3">
    <source>
        <dbReference type="Proteomes" id="UP000008144"/>
    </source>
</evidence>
<dbReference type="Proteomes" id="UP000008144">
    <property type="component" value="Chromosome 4"/>
</dbReference>
<reference evidence="2" key="3">
    <citation type="submission" date="2025-08" db="UniProtKB">
        <authorList>
            <consortium name="Ensembl"/>
        </authorList>
    </citation>
    <scope>IDENTIFICATION</scope>
</reference>
<name>H2XL59_CIOIN</name>
<dbReference type="EMBL" id="EAAA01001896">
    <property type="status" value="NOT_ANNOTATED_CDS"/>
    <property type="molecule type" value="Genomic_DNA"/>
</dbReference>
<sequence>MYGILLCTGENDLGLNLDFFPAFAACFSRLNSCSSGSHRRSPGFPYNGGDWS</sequence>
<keyword evidence="3" id="KW-1185">Reference proteome</keyword>
<proteinExistence type="predicted"/>